<dbReference type="PROSITE" id="PS50005">
    <property type="entry name" value="TPR"/>
    <property type="match status" value="4"/>
</dbReference>
<protein>
    <submittedName>
        <fullName evidence="6">CHAT domain-containing tetratricopeptide repeat protein</fullName>
    </submittedName>
</protein>
<gene>
    <name evidence="6" type="ORF">SNF14_13380</name>
</gene>
<feature type="repeat" description="TPR" evidence="3">
    <location>
        <begin position="493"/>
        <end position="526"/>
    </location>
</feature>
<keyword evidence="1" id="KW-0677">Repeat</keyword>
<proteinExistence type="predicted"/>
<comment type="caution">
    <text evidence="6">The sequence shown here is derived from an EMBL/GenBank/DDBJ whole genome shotgun (WGS) entry which is preliminary data.</text>
</comment>
<dbReference type="PANTHER" id="PTHR45641">
    <property type="entry name" value="TETRATRICOPEPTIDE REPEAT PROTEIN (AFU_ORTHOLOGUE AFUA_6G03870)"/>
    <property type="match status" value="1"/>
</dbReference>
<dbReference type="PANTHER" id="PTHR45641:SF19">
    <property type="entry name" value="NEPHROCYSTIN-3"/>
    <property type="match status" value="1"/>
</dbReference>
<feature type="domain" description="CHAT" evidence="5">
    <location>
        <begin position="955"/>
        <end position="1283"/>
    </location>
</feature>
<evidence type="ECO:0000313" key="6">
    <source>
        <dbReference type="EMBL" id="MDY2588334.1"/>
    </source>
</evidence>
<dbReference type="EMBL" id="JAXDAE010000015">
    <property type="protein sequence ID" value="MDY2588334.1"/>
    <property type="molecule type" value="Genomic_DNA"/>
</dbReference>
<keyword evidence="7" id="KW-1185">Reference proteome</keyword>
<feature type="chain" id="PRO_5046433439" evidence="4">
    <location>
        <begin position="20"/>
        <end position="1284"/>
    </location>
</feature>
<evidence type="ECO:0000259" key="5">
    <source>
        <dbReference type="Pfam" id="PF12770"/>
    </source>
</evidence>
<dbReference type="SUPFAM" id="SSF81901">
    <property type="entry name" value="HCP-like"/>
    <property type="match status" value="1"/>
</dbReference>
<dbReference type="Gene3D" id="1.25.40.10">
    <property type="entry name" value="Tetratricopeptide repeat domain"/>
    <property type="match status" value="4"/>
</dbReference>
<dbReference type="Pfam" id="PF13181">
    <property type="entry name" value="TPR_8"/>
    <property type="match status" value="2"/>
</dbReference>
<dbReference type="Proteomes" id="UP001285855">
    <property type="component" value="Unassembled WGS sequence"/>
</dbReference>
<keyword evidence="4" id="KW-0732">Signal</keyword>
<evidence type="ECO:0000256" key="1">
    <source>
        <dbReference type="ARBA" id="ARBA00022737"/>
    </source>
</evidence>
<reference evidence="6 7" key="1">
    <citation type="submission" date="2023-11" db="EMBL/GenBank/DDBJ databases">
        <title>Winogradskyella pelagius sp. nov., isolated from coastal sediment.</title>
        <authorList>
            <person name="Li F."/>
        </authorList>
    </citation>
    <scope>NUCLEOTIDE SEQUENCE [LARGE SCALE GENOMIC DNA]</scope>
    <source>
        <strain evidence="6 7">KCTC 23502</strain>
    </source>
</reference>
<feature type="repeat" description="TPR" evidence="3">
    <location>
        <begin position="367"/>
        <end position="400"/>
    </location>
</feature>
<dbReference type="SMART" id="SM00028">
    <property type="entry name" value="TPR"/>
    <property type="match status" value="12"/>
</dbReference>
<feature type="signal peptide" evidence="4">
    <location>
        <begin position="1"/>
        <end position="19"/>
    </location>
</feature>
<dbReference type="Pfam" id="PF12770">
    <property type="entry name" value="CHAT"/>
    <property type="match status" value="1"/>
</dbReference>
<dbReference type="InterPro" id="IPR019734">
    <property type="entry name" value="TPR_rpt"/>
</dbReference>
<keyword evidence="2 3" id="KW-0802">TPR repeat</keyword>
<evidence type="ECO:0000313" key="7">
    <source>
        <dbReference type="Proteomes" id="UP001285855"/>
    </source>
</evidence>
<evidence type="ECO:0000256" key="4">
    <source>
        <dbReference type="SAM" id="SignalP"/>
    </source>
</evidence>
<dbReference type="Pfam" id="PF13424">
    <property type="entry name" value="TPR_12"/>
    <property type="match status" value="3"/>
</dbReference>
<accession>A0ABU5EQB6</accession>
<evidence type="ECO:0000256" key="3">
    <source>
        <dbReference type="PROSITE-ProRule" id="PRU00339"/>
    </source>
</evidence>
<sequence>MKLKLIFILFLMPSYLCFAQDYKTYDTWLKFYNEGYDLYSKQNYTDAVEKLKKAAEYINQINFSTDEKTQYYPIYNYDYLGLSYQSLGDFKNAAESFTKAMELLSSVENMNVDYGKQILNSLISCYEKYDLNKALEYRQQYLNGIAKESGKISIPYAEQLFAISLINKNLQETNAFIENLEEAYSIHKQLESTDHIHYPYIVFNLAYTYYHRQDYAQALIYFKNMEANLEPYQKDPYINIGKLNYDYALSLYKQGFFAESESKFKDLLNDPWLKSIENAEFYLYATNYIGLSAYYQNKIEDAKLAYETSFPHLENALGATSPLFALQKTNYIRLLIDTANYDPALKLSEEVYKTLQVNGHTDSKAYLNVVNNLGMLYMQKSDFEKAETFIKTSIDLAELSFHYNALDKSHLKSNLAYIYQKLSKYDEAKSLHEEVLKTKTELLNPNSQDYAIALMNFGTYLFETGEHIKAEDYFLKSEAIFKNNNDTGSIAFTSLLLNLAQLYDTKRNLKQSLYHYEKAIDIYSKSGLETSENMALALHGKASALLSIGDINEATKSEKQSFEIINNNFDHTSLQYGNAAFNYGSLYYYLGDYNKAQNYFTEAYKVFEKHLDYGSPEFIKIAEYYIKDLVANKDYETALQLIVKIEENLISNYGFESFYYAKVLYNKAKISALMGNYEYASRLYQSVSTVFQKTVDKNSDTYSNMLFNYGRTLDQLGKTDQAIEKYKEQAEGIKNQLKDLFTYRNEEDKKKFMQQLSMYNDWLNASIFKDDEEYSNLIGIGLNNQLMLKSLLLNTSKEIISSLSKSNDPEIKSKIDDYGNLKYQLSDPKILSNTEKTANLRSRINALETELVKLYNTSENRKSTENFDKDWLTIKKNLTPNAIAIEFVEFETREGNYLSGERAYGAYLIHSTWDKPKIVQLVSLEDLKNALKKQDPNSLYQTRGSKAKNTTNTKGLYELLWAPLEPYLENIETIYYSPSGLLNQIPFAALDTEGKHILASQFNLVQLTNSFNITDLKNTINKENTLFIGGIDYNGIPAKTSDKSDIAYELSNLKSVSGTRSLGSSWNYLPGTLNEVNSIQKLFSKHGKSISVLTDKEATESAFKSLNANSPKIIHIATHGFFFENKNHNDSDRFNSPETTVYKKAEDPLLRSGLLFAGANIAWQNSENANSENDGVLTALEISNLDLSNTDMVVLSACETGLGDIDGSEGVYGLQRAFKMAGVDILIMSLWEVPDMETAEFMNIFYTNWLNGEPIREAFRNTQLEMSNTYKDNPEKWAAFVLIE</sequence>
<dbReference type="InterPro" id="IPR011990">
    <property type="entry name" value="TPR-like_helical_dom_sf"/>
</dbReference>
<name>A0ABU5EQB6_9FLAO</name>
<organism evidence="6 7">
    <name type="scientific">Winogradskyella aquimaris</name>
    <dbReference type="NCBI Taxonomy" id="864074"/>
    <lineage>
        <taxon>Bacteria</taxon>
        <taxon>Pseudomonadati</taxon>
        <taxon>Bacteroidota</taxon>
        <taxon>Flavobacteriia</taxon>
        <taxon>Flavobacteriales</taxon>
        <taxon>Flavobacteriaceae</taxon>
        <taxon>Winogradskyella</taxon>
    </lineage>
</organism>
<feature type="repeat" description="TPR" evidence="3">
    <location>
        <begin position="74"/>
        <end position="107"/>
    </location>
</feature>
<feature type="repeat" description="TPR" evidence="3">
    <location>
        <begin position="577"/>
        <end position="610"/>
    </location>
</feature>
<evidence type="ECO:0000256" key="2">
    <source>
        <dbReference type="ARBA" id="ARBA00022803"/>
    </source>
</evidence>
<dbReference type="SUPFAM" id="SSF48452">
    <property type="entry name" value="TPR-like"/>
    <property type="match status" value="3"/>
</dbReference>
<dbReference type="InterPro" id="IPR024983">
    <property type="entry name" value="CHAT_dom"/>
</dbReference>
<dbReference type="RefSeq" id="WP_320556682.1">
    <property type="nucleotide sequence ID" value="NZ_JAXDAE010000015.1"/>
</dbReference>